<comment type="subcellular location">
    <subcellularLocation>
        <location evidence="6">Cytoplasm</location>
    </subcellularLocation>
</comment>
<evidence type="ECO:0000256" key="6">
    <source>
        <dbReference type="ARBA" id="ARBA00004496"/>
    </source>
</evidence>
<evidence type="ECO:0000256" key="13">
    <source>
        <dbReference type="ARBA" id="ARBA00022837"/>
    </source>
</evidence>
<dbReference type="EC" id="3.1.1.17" evidence="8"/>
<evidence type="ECO:0000256" key="1">
    <source>
        <dbReference type="ARBA" id="ARBA00001589"/>
    </source>
</evidence>
<evidence type="ECO:0000256" key="7">
    <source>
        <dbReference type="ARBA" id="ARBA00008853"/>
    </source>
</evidence>
<evidence type="ECO:0000313" key="16">
    <source>
        <dbReference type="EMBL" id="QTM98297.1"/>
    </source>
</evidence>
<sequence>MTTVQAKLLLDAKAELAESPYWDAERQRLYWVDINNHQLHVFSPSDGKDETIQFDQFVSAVTMTASGNLLLAMHHGIHQWNPDNEELTLIANPEENKPENRFNEGKCDPEGRFWAGTMALNAEPGAASLYRMDTDHAVTKMLSDVTISNGLAWSTEKNTMYYADTPTQKVEAFDYEPTTGAISYRRTVIHIPEEQGAPDGMTIDEEGMLWIAQWGGARVGRWNPETGNCLQTIELPAAHVSSCVFGGANHDELYITTAREHLTAEQLKQQPHAGGLFWIKLNVKGAASNKFADQS</sequence>
<reference evidence="16 17" key="1">
    <citation type="submission" date="2019-12" db="EMBL/GenBank/DDBJ databases">
        <title>The whole genome sequencing of a strain isolated from a Mars analog, Dalangtan Playa.</title>
        <authorList>
            <person name="Huang T."/>
        </authorList>
    </citation>
    <scope>NUCLEOTIDE SEQUENCE [LARGE SCALE GENOMIC DNA]</scope>
    <source>
        <strain evidence="16 17">DP4-553-S</strain>
    </source>
</reference>
<dbReference type="PRINTS" id="PR01791">
    <property type="entry name" value="REGUCALCIN"/>
</dbReference>
<dbReference type="Pfam" id="PF08450">
    <property type="entry name" value="SGL"/>
    <property type="match status" value="1"/>
</dbReference>
<evidence type="ECO:0000256" key="9">
    <source>
        <dbReference type="ARBA" id="ARBA00016808"/>
    </source>
</evidence>
<evidence type="ECO:0000259" key="15">
    <source>
        <dbReference type="Pfam" id="PF08450"/>
    </source>
</evidence>
<evidence type="ECO:0000256" key="4">
    <source>
        <dbReference type="ARBA" id="ARBA00001946"/>
    </source>
</evidence>
<dbReference type="InterPro" id="IPR005511">
    <property type="entry name" value="SMP-30"/>
</dbReference>
<dbReference type="Gene3D" id="2.120.10.30">
    <property type="entry name" value="TolB, C-terminal domain"/>
    <property type="match status" value="1"/>
</dbReference>
<proteinExistence type="inferred from homology"/>
<evidence type="ECO:0000313" key="17">
    <source>
        <dbReference type="Proteomes" id="UP000665043"/>
    </source>
</evidence>
<comment type="catalytic activity">
    <reaction evidence="1">
        <text>D-glucono-1,5-lactone + H2O = D-gluconate + H(+)</text>
        <dbReference type="Rhea" id="RHEA:10440"/>
        <dbReference type="ChEBI" id="CHEBI:15377"/>
        <dbReference type="ChEBI" id="CHEBI:15378"/>
        <dbReference type="ChEBI" id="CHEBI:16217"/>
        <dbReference type="ChEBI" id="CHEBI:18391"/>
        <dbReference type="EC" id="3.1.1.17"/>
    </reaction>
</comment>
<evidence type="ECO:0000256" key="12">
    <source>
        <dbReference type="ARBA" id="ARBA00022801"/>
    </source>
</evidence>
<dbReference type="InterPro" id="IPR011042">
    <property type="entry name" value="6-blade_b-propeller_TolB-like"/>
</dbReference>
<keyword evidence="17" id="KW-1185">Reference proteome</keyword>
<feature type="domain" description="SMP-30/Gluconolactonase/LRE-like region" evidence="15">
    <location>
        <begin position="16"/>
        <end position="259"/>
    </location>
</feature>
<comment type="similarity">
    <text evidence="7">Belongs to the SMP-30/CGR1 family.</text>
</comment>
<keyword evidence="13" id="KW-0106">Calcium</keyword>
<comment type="cofactor">
    <cofactor evidence="4">
        <name>Mg(2+)</name>
        <dbReference type="ChEBI" id="CHEBI:18420"/>
    </cofactor>
</comment>
<evidence type="ECO:0000256" key="3">
    <source>
        <dbReference type="ARBA" id="ARBA00001936"/>
    </source>
</evidence>
<keyword evidence="11" id="KW-0479">Metal-binding</keyword>
<evidence type="ECO:0000256" key="10">
    <source>
        <dbReference type="ARBA" id="ARBA00022490"/>
    </source>
</evidence>
<evidence type="ECO:0000256" key="2">
    <source>
        <dbReference type="ARBA" id="ARBA00001913"/>
    </source>
</evidence>
<dbReference type="PRINTS" id="PR01790">
    <property type="entry name" value="SMP30FAMILY"/>
</dbReference>
<name>A0ABX7VN84_9BACI</name>
<organism evidence="16 17">
    <name type="scientific">Sediminibacillus dalangtanensis</name>
    <dbReference type="NCBI Taxonomy" id="2729421"/>
    <lineage>
        <taxon>Bacteria</taxon>
        <taxon>Bacillati</taxon>
        <taxon>Bacillota</taxon>
        <taxon>Bacilli</taxon>
        <taxon>Bacillales</taxon>
        <taxon>Bacillaceae</taxon>
        <taxon>Sediminibacillus</taxon>
    </lineage>
</organism>
<gene>
    <name evidence="16" type="ORF">ERJ70_02575</name>
</gene>
<dbReference type="PANTHER" id="PTHR10907:SF47">
    <property type="entry name" value="REGUCALCIN"/>
    <property type="match status" value="1"/>
</dbReference>
<accession>A0ABX7VN84</accession>
<dbReference type="Proteomes" id="UP000665043">
    <property type="component" value="Chromosome"/>
</dbReference>
<dbReference type="PANTHER" id="PTHR10907">
    <property type="entry name" value="REGUCALCIN"/>
    <property type="match status" value="1"/>
</dbReference>
<comment type="cofactor">
    <cofactor evidence="2">
        <name>Ca(2+)</name>
        <dbReference type="ChEBI" id="CHEBI:29108"/>
    </cofactor>
</comment>
<keyword evidence="10" id="KW-0963">Cytoplasm</keyword>
<evidence type="ECO:0000256" key="11">
    <source>
        <dbReference type="ARBA" id="ARBA00022723"/>
    </source>
</evidence>
<dbReference type="SUPFAM" id="SSF63829">
    <property type="entry name" value="Calcium-dependent phosphotriesterase"/>
    <property type="match status" value="1"/>
</dbReference>
<dbReference type="RefSeq" id="WP_209366962.1">
    <property type="nucleotide sequence ID" value="NZ_CP046956.1"/>
</dbReference>
<dbReference type="InterPro" id="IPR008367">
    <property type="entry name" value="Regucalcin"/>
</dbReference>
<comment type="cofactor">
    <cofactor evidence="5">
        <name>Zn(2+)</name>
        <dbReference type="ChEBI" id="CHEBI:29105"/>
    </cofactor>
</comment>
<dbReference type="InterPro" id="IPR013658">
    <property type="entry name" value="SGL"/>
</dbReference>
<evidence type="ECO:0000256" key="14">
    <source>
        <dbReference type="ARBA" id="ARBA00032464"/>
    </source>
</evidence>
<comment type="cofactor">
    <cofactor evidence="3">
        <name>Mn(2+)</name>
        <dbReference type="ChEBI" id="CHEBI:29035"/>
    </cofactor>
</comment>
<keyword evidence="12" id="KW-0378">Hydrolase</keyword>
<evidence type="ECO:0000256" key="8">
    <source>
        <dbReference type="ARBA" id="ARBA00013227"/>
    </source>
</evidence>
<dbReference type="EMBL" id="CP046956">
    <property type="protein sequence ID" value="QTM98297.1"/>
    <property type="molecule type" value="Genomic_DNA"/>
</dbReference>
<protein>
    <recommendedName>
        <fullName evidence="9">Regucalcin</fullName>
        <ecNumber evidence="8">3.1.1.17</ecNumber>
    </recommendedName>
    <alternativeName>
        <fullName evidence="14">Gluconolactonase</fullName>
    </alternativeName>
</protein>
<evidence type="ECO:0000256" key="5">
    <source>
        <dbReference type="ARBA" id="ARBA00001947"/>
    </source>
</evidence>